<dbReference type="Proteomes" id="UP000279089">
    <property type="component" value="Unassembled WGS sequence"/>
</dbReference>
<protein>
    <submittedName>
        <fullName evidence="2">Uncharacterized protein</fullName>
    </submittedName>
</protein>
<accession>A0A3N4MJ03</accession>
<organism evidence="2 3">
    <name type="scientific">Chitinophaga barathri</name>
    <dbReference type="NCBI Taxonomy" id="1647451"/>
    <lineage>
        <taxon>Bacteria</taxon>
        <taxon>Pseudomonadati</taxon>
        <taxon>Bacteroidota</taxon>
        <taxon>Chitinophagia</taxon>
        <taxon>Chitinophagales</taxon>
        <taxon>Chitinophagaceae</taxon>
        <taxon>Chitinophaga</taxon>
    </lineage>
</organism>
<reference evidence="3" key="1">
    <citation type="submission" date="2018-11" db="EMBL/GenBank/DDBJ databases">
        <title>Chitinophaga lutea sp.nov., isolate from arsenic contaminated soil.</title>
        <authorList>
            <person name="Zong Y."/>
        </authorList>
    </citation>
    <scope>NUCLEOTIDE SEQUENCE [LARGE SCALE GENOMIC DNA]</scope>
    <source>
        <strain evidence="3">YLT18</strain>
    </source>
</reference>
<keyword evidence="3" id="KW-1185">Reference proteome</keyword>
<dbReference type="OrthoDB" id="9891476at2"/>
<feature type="compositionally biased region" description="Basic and acidic residues" evidence="1">
    <location>
        <begin position="26"/>
        <end position="38"/>
    </location>
</feature>
<comment type="caution">
    <text evidence="2">The sequence shown here is derived from an EMBL/GenBank/DDBJ whole genome shotgun (WGS) entry which is preliminary data.</text>
</comment>
<sequence length="116" mass="13109">MQNTKQQQAAGNPVASQNPVNSDFRAGGEEERWPEDPQARVPDFDQDAAIEREKEVQEAEDEDIVEDDRPGHIVSSASGAPPEENDEVEDEEEEEDEWGYDDLGDEEDEEEKRGSY</sequence>
<dbReference type="EMBL" id="RMBX01000010">
    <property type="protein sequence ID" value="RPD39659.1"/>
    <property type="molecule type" value="Genomic_DNA"/>
</dbReference>
<name>A0A3N4MJ03_9BACT</name>
<dbReference type="RefSeq" id="WP_120515796.1">
    <property type="nucleotide sequence ID" value="NZ_QXZY01000004.1"/>
</dbReference>
<gene>
    <name evidence="2" type="ORF">EG028_18610</name>
</gene>
<proteinExistence type="predicted"/>
<dbReference type="AlphaFoldDB" id="A0A3N4MJ03"/>
<feature type="region of interest" description="Disordered" evidence="1">
    <location>
        <begin position="1"/>
        <end position="116"/>
    </location>
</feature>
<feature type="compositionally biased region" description="Polar residues" evidence="1">
    <location>
        <begin position="1"/>
        <end position="21"/>
    </location>
</feature>
<evidence type="ECO:0000256" key="1">
    <source>
        <dbReference type="SAM" id="MobiDB-lite"/>
    </source>
</evidence>
<evidence type="ECO:0000313" key="3">
    <source>
        <dbReference type="Proteomes" id="UP000279089"/>
    </source>
</evidence>
<feature type="compositionally biased region" description="Acidic residues" evidence="1">
    <location>
        <begin position="83"/>
        <end position="110"/>
    </location>
</feature>
<evidence type="ECO:0000313" key="2">
    <source>
        <dbReference type="EMBL" id="RPD39659.1"/>
    </source>
</evidence>